<dbReference type="EMBL" id="JAMZFW010000003">
    <property type="protein sequence ID" value="MCP1101399.1"/>
    <property type="molecule type" value="Genomic_DNA"/>
</dbReference>
<feature type="domain" description="Carbohydrate kinase FGGY N-terminal" evidence="4">
    <location>
        <begin position="5"/>
        <end position="113"/>
    </location>
</feature>
<evidence type="ECO:0000259" key="5">
    <source>
        <dbReference type="Pfam" id="PF02782"/>
    </source>
</evidence>
<dbReference type="CDD" id="cd07779">
    <property type="entry name" value="ASKHA_NBD_FGGY_YgcE-like"/>
    <property type="match status" value="1"/>
</dbReference>
<comment type="similarity">
    <text evidence="1">Belongs to the FGGY kinase family.</text>
</comment>
<evidence type="ECO:0000313" key="6">
    <source>
        <dbReference type="EMBL" id="MCP1101399.1"/>
    </source>
</evidence>
<dbReference type="InterPro" id="IPR000577">
    <property type="entry name" value="Carb_kinase_FGGY"/>
</dbReference>
<feature type="domain" description="Carbohydrate kinase FGGY C-terminal" evidence="5">
    <location>
        <begin position="227"/>
        <end position="419"/>
    </location>
</feature>
<dbReference type="SUPFAM" id="SSF53067">
    <property type="entry name" value="Actin-like ATPase domain"/>
    <property type="match status" value="2"/>
</dbReference>
<feature type="domain" description="Carbohydrate kinase FGGY N-terminal" evidence="4">
    <location>
        <begin position="115"/>
        <end position="213"/>
    </location>
</feature>
<dbReference type="Gene3D" id="3.30.420.40">
    <property type="match status" value="3"/>
</dbReference>
<dbReference type="Proteomes" id="UP001523566">
    <property type="component" value="Unassembled WGS sequence"/>
</dbReference>
<dbReference type="Pfam" id="PF02782">
    <property type="entry name" value="FGGY_C"/>
    <property type="match status" value="1"/>
</dbReference>
<dbReference type="InterPro" id="IPR043129">
    <property type="entry name" value="ATPase_NBD"/>
</dbReference>
<dbReference type="RefSeq" id="WP_262065184.1">
    <property type="nucleotide sequence ID" value="NZ_JAMXOD010000003.1"/>
</dbReference>
<evidence type="ECO:0000256" key="3">
    <source>
        <dbReference type="ARBA" id="ARBA00022777"/>
    </source>
</evidence>
<dbReference type="InterPro" id="IPR050406">
    <property type="entry name" value="FGGY_Carb_Kinase"/>
</dbReference>
<dbReference type="PANTHER" id="PTHR43095">
    <property type="entry name" value="SUGAR KINASE"/>
    <property type="match status" value="1"/>
</dbReference>
<dbReference type="PANTHER" id="PTHR43095:SF5">
    <property type="entry name" value="XYLULOSE KINASE"/>
    <property type="match status" value="1"/>
</dbReference>
<name>A0ABT1E6G0_9FIRM</name>
<evidence type="ECO:0000259" key="4">
    <source>
        <dbReference type="Pfam" id="PF00370"/>
    </source>
</evidence>
<proteinExistence type="inferred from homology"/>
<accession>A0ABT1E6G0</accession>
<evidence type="ECO:0000256" key="1">
    <source>
        <dbReference type="ARBA" id="ARBA00009156"/>
    </source>
</evidence>
<evidence type="ECO:0000256" key="2">
    <source>
        <dbReference type="ARBA" id="ARBA00022679"/>
    </source>
</evidence>
<sequence length="476" mass="52780">MSEKYIIGIDEGSQSAKILIFDTKGRIVCEGKEALRPYNLPKVGYVEHPDDDWWTAICVAGKKCMANFKGDVKDIIGIGLCTIRYCRAYLKEDGTLAQPALSWMDVRVAQPYEHTNGDVKYIVASSGYITHRLTGERKDTVANYEGVWPIDIDNWRWSDEEEAYKTTGMPREMLFDLVMPGEILGYVTKAASLATGLPEGLPVVATSNDKAVEGLGSGCVGETTACVSLGTYTAAMMEGKENLKNTKAVWPKFSCIPNKYLYDSNGIRRGMWMISWFKDILGEGYEIVAKNKGISPEELLSEEAAEVSVGSDGLVMVLDWLAPVDAQYKKGMMIGFDGRHTRGHIYRSLLEAVAMTMKRHVNDMTDELKVGLDKIIITGGGSNSDLFMQIFADVFGIKAVRNEVNGAAGLGSAICVAIACGVYENFDEAIENMVRIKDEFIPKDENVEIYKRISEVYDGITEYTDPLLKQMHKVFK</sequence>
<comment type="caution">
    <text evidence="6">The sequence shown here is derived from an EMBL/GenBank/DDBJ whole genome shotgun (WGS) entry which is preliminary data.</text>
</comment>
<organism evidence="6 7">
    <name type="scientific">Aequitasia blattaphilus</name>
    <dbReference type="NCBI Taxonomy" id="2949332"/>
    <lineage>
        <taxon>Bacteria</taxon>
        <taxon>Bacillati</taxon>
        <taxon>Bacillota</taxon>
        <taxon>Clostridia</taxon>
        <taxon>Lachnospirales</taxon>
        <taxon>Lachnospiraceae</taxon>
        <taxon>Aequitasia</taxon>
    </lineage>
</organism>
<evidence type="ECO:0000313" key="7">
    <source>
        <dbReference type="Proteomes" id="UP001523566"/>
    </source>
</evidence>
<dbReference type="InterPro" id="IPR018484">
    <property type="entry name" value="FGGY_N"/>
</dbReference>
<dbReference type="InterPro" id="IPR018485">
    <property type="entry name" value="FGGY_C"/>
</dbReference>
<keyword evidence="3 6" id="KW-0418">Kinase</keyword>
<reference evidence="6 7" key="1">
    <citation type="journal article" date="2022" name="Genome Biol. Evol.">
        <title>Host diet, physiology and behaviors set the stage for Lachnospiraceae cladogenesis.</title>
        <authorList>
            <person name="Vera-Ponce De Leon A."/>
            <person name="Schneider M."/>
            <person name="Jahnes B.C."/>
            <person name="Sadowski V."/>
            <person name="Camuy-Velez L.A."/>
            <person name="Duan J."/>
            <person name="Sabree Z.L."/>
        </authorList>
    </citation>
    <scope>NUCLEOTIDE SEQUENCE [LARGE SCALE GENOMIC DNA]</scope>
    <source>
        <strain evidence="6 7">PAL113</strain>
    </source>
</reference>
<dbReference type="GO" id="GO:0016301">
    <property type="term" value="F:kinase activity"/>
    <property type="evidence" value="ECO:0007669"/>
    <property type="project" value="UniProtKB-KW"/>
</dbReference>
<protein>
    <submittedName>
        <fullName evidence="6">FGGY-family carbohydrate kinase</fullName>
    </submittedName>
</protein>
<gene>
    <name evidence="6" type="ORF">NK125_03100</name>
</gene>
<keyword evidence="2" id="KW-0808">Transferase</keyword>
<dbReference type="PIRSF" id="PIRSF000538">
    <property type="entry name" value="GlpK"/>
    <property type="match status" value="1"/>
</dbReference>
<dbReference type="Pfam" id="PF00370">
    <property type="entry name" value="FGGY_N"/>
    <property type="match status" value="2"/>
</dbReference>
<keyword evidence="7" id="KW-1185">Reference proteome</keyword>